<evidence type="ECO:0000256" key="7">
    <source>
        <dbReference type="RuleBase" id="RU369079"/>
    </source>
</evidence>
<name>A0AAP8SM86_9GAMM</name>
<dbReference type="Proteomes" id="UP000235162">
    <property type="component" value="Unassembled WGS sequence"/>
</dbReference>
<dbReference type="KEGG" id="hja:BST95_03180"/>
<reference evidence="9 10" key="1">
    <citation type="submission" date="2018-01" db="EMBL/GenBank/DDBJ databases">
        <title>The draft genome sequence of Halioglobus japonicus S1-36.</title>
        <authorList>
            <person name="Du Z.-J."/>
            <person name="Shi M.-J."/>
        </authorList>
    </citation>
    <scope>NUCLEOTIDE SEQUENCE [LARGE SCALE GENOMIC DNA]</scope>
    <source>
        <strain evidence="9 10">S1-36</strain>
    </source>
</reference>
<dbReference type="Pfam" id="PF06808">
    <property type="entry name" value="DctM"/>
    <property type="match status" value="1"/>
</dbReference>
<comment type="similarity">
    <text evidence="7">Belongs to the TRAP transporter large permease family.</text>
</comment>
<keyword evidence="2" id="KW-1003">Cell membrane</keyword>
<comment type="caution">
    <text evidence="9">The sequence shown here is derived from an EMBL/GenBank/DDBJ whole genome shotgun (WGS) entry which is preliminary data.</text>
</comment>
<feature type="transmembrane region" description="Helical" evidence="7">
    <location>
        <begin position="292"/>
        <end position="317"/>
    </location>
</feature>
<comment type="subcellular location">
    <subcellularLocation>
        <location evidence="1 7">Cell inner membrane</location>
        <topology evidence="1 7">Multi-pass membrane protein</topology>
    </subcellularLocation>
</comment>
<dbReference type="GO" id="GO:0005886">
    <property type="term" value="C:plasma membrane"/>
    <property type="evidence" value="ECO:0007669"/>
    <property type="project" value="UniProtKB-SubCell"/>
</dbReference>
<dbReference type="PANTHER" id="PTHR33362">
    <property type="entry name" value="SIALIC ACID TRAP TRANSPORTER PERMEASE PROTEIN SIAT-RELATED"/>
    <property type="match status" value="1"/>
</dbReference>
<dbReference type="EMBL" id="PKUR01000003">
    <property type="protein sequence ID" value="PLW85305.1"/>
    <property type="molecule type" value="Genomic_DNA"/>
</dbReference>
<keyword evidence="7" id="KW-0813">Transport</keyword>
<feature type="transmembrane region" description="Helical" evidence="7">
    <location>
        <begin position="58"/>
        <end position="78"/>
    </location>
</feature>
<evidence type="ECO:0000313" key="9">
    <source>
        <dbReference type="EMBL" id="PLW85305.1"/>
    </source>
</evidence>
<feature type="transmembrane region" description="Helical" evidence="7">
    <location>
        <begin position="362"/>
        <end position="382"/>
    </location>
</feature>
<evidence type="ECO:0000313" key="10">
    <source>
        <dbReference type="Proteomes" id="UP000235162"/>
    </source>
</evidence>
<evidence type="ECO:0000256" key="1">
    <source>
        <dbReference type="ARBA" id="ARBA00004429"/>
    </source>
</evidence>
<feature type="transmembrane region" description="Helical" evidence="7">
    <location>
        <begin position="337"/>
        <end position="355"/>
    </location>
</feature>
<feature type="transmembrane region" description="Helical" evidence="7">
    <location>
        <begin position="241"/>
        <end position="258"/>
    </location>
</feature>
<comment type="function">
    <text evidence="7">Part of the tripartite ATP-independent periplasmic (TRAP) transport system.</text>
</comment>
<dbReference type="AlphaFoldDB" id="A0AAP8SM86"/>
<sequence>MEYLSLYLFAAVCLLLMLGYPVALTLAGTALAFAAGGVLTGVFDVGFLNALPGRIFGTINNITLIAVPLFILMGNILEKSKIAEELLDSMAKAFGGLRGGLGISVVVVGMLLAASTGIVGATVVTMGLLSLPTMLRNNYSPSLAAGTICATGTLGQIIPPSIALVLLGDVLANAYQQAQLSMNVYQPKTVSVGDLFVGALIPGLVLVGLYILYILVYSFLKPEAAPAAKSTRIGPAQLLKGLLPPLALIVVVLGSILAGAATPTEAAGIGAVGALILAYAKGQMDCQRLREVVVSTMEVTCMVFLILLGAALFSLVFRGFGGEELIHGFFQDIPGGVMGATMVVMVAIFLLGFILDFIEITYVVVPIVGPILLAMGLDPIWLGVVIALNLQTSFLTPPFGFALFYLRGVAPASLPTSAIYRGVVPFIIIQLLLISALWVWPEMATWLPGQLKQ</sequence>
<dbReference type="InterPro" id="IPR010656">
    <property type="entry name" value="DctM"/>
</dbReference>
<protein>
    <recommendedName>
        <fullName evidence="7">TRAP transporter large permease protein</fullName>
    </recommendedName>
</protein>
<dbReference type="RefSeq" id="WP_084198133.1">
    <property type="nucleotide sequence ID" value="NZ_BMYL01000007.1"/>
</dbReference>
<organism evidence="9 10">
    <name type="scientific">Halioglobus japonicus</name>
    <dbReference type="NCBI Taxonomy" id="930805"/>
    <lineage>
        <taxon>Bacteria</taxon>
        <taxon>Pseudomonadati</taxon>
        <taxon>Pseudomonadota</taxon>
        <taxon>Gammaproteobacteria</taxon>
        <taxon>Cellvibrionales</taxon>
        <taxon>Halieaceae</taxon>
        <taxon>Halioglobus</taxon>
    </lineage>
</organism>
<dbReference type="GO" id="GO:0022857">
    <property type="term" value="F:transmembrane transporter activity"/>
    <property type="evidence" value="ECO:0007669"/>
    <property type="project" value="UniProtKB-UniRule"/>
</dbReference>
<evidence type="ECO:0000256" key="3">
    <source>
        <dbReference type="ARBA" id="ARBA00022519"/>
    </source>
</evidence>
<proteinExistence type="inferred from homology"/>
<comment type="caution">
    <text evidence="7">Lacks conserved residue(s) required for the propagation of feature annotation.</text>
</comment>
<evidence type="ECO:0000256" key="5">
    <source>
        <dbReference type="ARBA" id="ARBA00022989"/>
    </source>
</evidence>
<keyword evidence="5 7" id="KW-1133">Transmembrane helix</keyword>
<feature type="transmembrane region" description="Helical" evidence="7">
    <location>
        <begin position="195"/>
        <end position="220"/>
    </location>
</feature>
<evidence type="ECO:0000256" key="4">
    <source>
        <dbReference type="ARBA" id="ARBA00022692"/>
    </source>
</evidence>
<evidence type="ECO:0000256" key="6">
    <source>
        <dbReference type="ARBA" id="ARBA00023136"/>
    </source>
</evidence>
<dbReference type="InterPro" id="IPR004681">
    <property type="entry name" value="TRAP_DctM"/>
</dbReference>
<feature type="transmembrane region" description="Helical" evidence="7">
    <location>
        <begin position="388"/>
        <end position="406"/>
    </location>
</feature>
<feature type="domain" description="TRAP C4-dicarboxylate transport system permease DctM subunit" evidence="8">
    <location>
        <begin position="10"/>
        <end position="442"/>
    </location>
</feature>
<comment type="subunit">
    <text evidence="7">The complex comprises the extracytoplasmic solute receptor protein and the two transmembrane proteins.</text>
</comment>
<dbReference type="NCBIfam" id="TIGR00786">
    <property type="entry name" value="dctM"/>
    <property type="match status" value="1"/>
</dbReference>
<keyword evidence="3 7" id="KW-0997">Cell inner membrane</keyword>
<evidence type="ECO:0000256" key="2">
    <source>
        <dbReference type="ARBA" id="ARBA00022475"/>
    </source>
</evidence>
<keyword evidence="6 7" id="KW-0472">Membrane</keyword>
<accession>A0AAP8SM86</accession>
<gene>
    <name evidence="9" type="ORF">C0029_11750</name>
</gene>
<keyword evidence="10" id="KW-1185">Reference proteome</keyword>
<keyword evidence="4 7" id="KW-0812">Transmembrane</keyword>
<evidence type="ECO:0000259" key="8">
    <source>
        <dbReference type="Pfam" id="PF06808"/>
    </source>
</evidence>
<feature type="transmembrane region" description="Helical" evidence="7">
    <location>
        <begin position="418"/>
        <end position="440"/>
    </location>
</feature>
<dbReference type="PANTHER" id="PTHR33362:SF7">
    <property type="entry name" value="SLL1103 PROTEIN"/>
    <property type="match status" value="1"/>
</dbReference>
<feature type="transmembrane region" description="Helical" evidence="7">
    <location>
        <begin position="99"/>
        <end position="129"/>
    </location>
</feature>